<dbReference type="VEuPathDB" id="FungiDB:GVI51_H08349"/>
<dbReference type="PANTHER" id="PTHR12475">
    <property type="match status" value="1"/>
</dbReference>
<dbReference type="PANTHER" id="PTHR12475:SF4">
    <property type="entry name" value="PROTEIN THEM6"/>
    <property type="match status" value="1"/>
</dbReference>
<proteinExistence type="inferred from homology"/>
<comment type="similarity">
    <text evidence="1">Belongs to the lcsJ thioesterase family.</text>
</comment>
<evidence type="ECO:0000256" key="1">
    <source>
        <dbReference type="ARBA" id="ARBA00038476"/>
    </source>
</evidence>
<name>A0A0W0CYI4_CANGB</name>
<dbReference type="Pfam" id="PF13279">
    <property type="entry name" value="4HBT_2"/>
    <property type="match status" value="1"/>
</dbReference>
<dbReference type="VEuPathDB" id="FungiDB:GWK60_H08415"/>
<evidence type="ECO:0000313" key="2">
    <source>
        <dbReference type="EMBL" id="KTB04640.1"/>
    </source>
</evidence>
<dbReference type="InterPro" id="IPR029069">
    <property type="entry name" value="HotDog_dom_sf"/>
</dbReference>
<dbReference type="Gene3D" id="3.10.129.10">
    <property type="entry name" value="Hotdog Thioesterase"/>
    <property type="match status" value="1"/>
</dbReference>
<dbReference type="EMBL" id="LLZZ01000116">
    <property type="protein sequence ID" value="KTB04640.1"/>
    <property type="molecule type" value="Genomic_DNA"/>
</dbReference>
<dbReference type="AlphaFoldDB" id="A0A0W0CYI4"/>
<organism evidence="2 3">
    <name type="scientific">Candida glabrata</name>
    <name type="common">Yeast</name>
    <name type="synonym">Torulopsis glabrata</name>
    <dbReference type="NCBI Taxonomy" id="5478"/>
    <lineage>
        <taxon>Eukaryota</taxon>
        <taxon>Fungi</taxon>
        <taxon>Dikarya</taxon>
        <taxon>Ascomycota</taxon>
        <taxon>Saccharomycotina</taxon>
        <taxon>Saccharomycetes</taxon>
        <taxon>Saccharomycetales</taxon>
        <taxon>Saccharomycetaceae</taxon>
        <taxon>Nakaseomyces</taxon>
    </lineage>
</organism>
<gene>
    <name evidence="2" type="ORF">AO440_002258</name>
</gene>
<sequence length="226" mass="26462">MGILAVLFIIYLVSSFKSLPGAYFFRFYYYTFGNIISPYFFGKDTAIIKKLQSNKYGCFAYAELDTYASPFECDFYFHKSNSTYFEELDISRGDLMTKIFQKLFINAKKWPYVPVANVFTNFLKEIKPFQKYAVKSSILCWDNKWIYVMSKFTTNNGKNLCSLSLTKYVLKDGRKTIPPSEALEFCGLYNEEVEKISARNLEILTKQSGFHETTPIEQLDHEYFRI</sequence>
<accession>A0A0W0CYI4</accession>
<protein>
    <recommendedName>
        <fullName evidence="4">Protein THEM6</fullName>
    </recommendedName>
</protein>
<comment type="caution">
    <text evidence="2">The sequence shown here is derived from an EMBL/GenBank/DDBJ whole genome shotgun (WGS) entry which is preliminary data.</text>
</comment>
<dbReference type="SUPFAM" id="SSF54637">
    <property type="entry name" value="Thioesterase/thiol ester dehydrase-isomerase"/>
    <property type="match status" value="1"/>
</dbReference>
<dbReference type="VEuPathDB" id="FungiDB:CAGL0H08459g"/>
<evidence type="ECO:0008006" key="4">
    <source>
        <dbReference type="Google" id="ProtNLM"/>
    </source>
</evidence>
<evidence type="ECO:0000313" key="3">
    <source>
        <dbReference type="Proteomes" id="UP000054886"/>
    </source>
</evidence>
<dbReference type="InterPro" id="IPR051490">
    <property type="entry name" value="THEM6_lcsJ_thioesterase"/>
</dbReference>
<dbReference type="Proteomes" id="UP000054886">
    <property type="component" value="Unassembled WGS sequence"/>
</dbReference>
<dbReference type="CDD" id="cd00586">
    <property type="entry name" value="4HBT"/>
    <property type="match status" value="1"/>
</dbReference>
<dbReference type="VEuPathDB" id="FungiDB:B1J91_H08459g"/>
<reference evidence="2 3" key="1">
    <citation type="submission" date="2015-10" db="EMBL/GenBank/DDBJ databases">
        <title>Draft genomes sequences of Candida glabrata isolates 1A, 1B, 2A, 2B, 3A and 3B.</title>
        <authorList>
            <person name="Haavelsrud O.E."/>
            <person name="Gaustad P."/>
        </authorList>
    </citation>
    <scope>NUCLEOTIDE SEQUENCE [LARGE SCALE GENOMIC DNA]</scope>
    <source>
        <strain evidence="2">910700640</strain>
    </source>
</reference>